<dbReference type="PANTHER" id="PTHR43585">
    <property type="entry name" value="FUMIPYRROLE BIOSYNTHESIS PROTEIN C"/>
    <property type="match status" value="1"/>
</dbReference>
<gene>
    <name evidence="6" type="ORF">SP119_0436</name>
</gene>
<evidence type="ECO:0000256" key="3">
    <source>
        <dbReference type="ARBA" id="ARBA00022840"/>
    </source>
</evidence>
<accession>A0ABD7USH3</accession>
<keyword evidence="2 4" id="KW-0547">Nucleotide-binding</keyword>
<keyword evidence="1" id="KW-0436">Ligase</keyword>
<evidence type="ECO:0000259" key="5">
    <source>
        <dbReference type="PROSITE" id="PS50975"/>
    </source>
</evidence>
<proteinExistence type="predicted"/>
<dbReference type="EMBL" id="LR031521">
    <property type="protein sequence ID" value="VDC38724.1"/>
    <property type="molecule type" value="Genomic_DNA"/>
</dbReference>
<sequence>MGLIIYHKGGRKMKKNILIVGGGPEITICYDLINNSTEYNFFSVSEIPTMYPELFVETIETSFRNFGKTIEQIKELKYSIDAVACWDEALTHIADDISKELGLNPISSLDSQSFRFKDRMRMVCEAGGLKMPKYKIINQFSDTNKIINWKYPLIVKPTSFLASIGVKKVYNFSELQQAVSQMLNVKFPVYIASGVYELGELYNLEPRVLVEEFIDGEEYSLESVVRNGIYTPLGITKKIVDEKLFMDEIGHIFPSNLNKEEKSRVYSWAEKLHQILQLNHITTHTEFRIGRNGDIILIEIGARIGGDCIPNLMKNSFIVKGFDFYNTYLKARLGLQEELNTDTNKFSGIVFFRLNPENYGKIFNGVSYDAPKTSLIFEEKIYKKEGTVLPNPINWSNERVGYVCLENKEYAVLEKEMKEILKSLSIE</sequence>
<evidence type="ECO:0000256" key="4">
    <source>
        <dbReference type="PROSITE-ProRule" id="PRU00409"/>
    </source>
</evidence>
<dbReference type="GO" id="GO:0016874">
    <property type="term" value="F:ligase activity"/>
    <property type="evidence" value="ECO:0007669"/>
    <property type="project" value="UniProtKB-KW"/>
</dbReference>
<protein>
    <submittedName>
        <fullName evidence="6">ATP-grasp domain-containing protein</fullName>
    </submittedName>
</protein>
<dbReference type="InterPro" id="IPR011761">
    <property type="entry name" value="ATP-grasp"/>
</dbReference>
<keyword evidence="3 4" id="KW-0067">ATP-binding</keyword>
<dbReference type="SUPFAM" id="SSF56059">
    <property type="entry name" value="Glutathione synthetase ATP-binding domain-like"/>
    <property type="match status" value="1"/>
</dbReference>
<dbReference type="GO" id="GO:0005524">
    <property type="term" value="F:ATP binding"/>
    <property type="evidence" value="ECO:0007669"/>
    <property type="project" value="UniProtKB-UniRule"/>
</dbReference>
<dbReference type="PANTHER" id="PTHR43585:SF2">
    <property type="entry name" value="ATP-GRASP ENZYME FSQD"/>
    <property type="match status" value="1"/>
</dbReference>
<organism evidence="6 7">
    <name type="scientific">Streptococcus pyogenes</name>
    <dbReference type="NCBI Taxonomy" id="1314"/>
    <lineage>
        <taxon>Bacteria</taxon>
        <taxon>Bacillati</taxon>
        <taxon>Bacillota</taxon>
        <taxon>Bacilli</taxon>
        <taxon>Lactobacillales</taxon>
        <taxon>Streptococcaceae</taxon>
        <taxon>Streptococcus</taxon>
    </lineage>
</organism>
<dbReference type="SMR" id="A0ABD7USH3"/>
<feature type="domain" description="ATP-grasp" evidence="5">
    <location>
        <begin position="121"/>
        <end position="333"/>
    </location>
</feature>
<evidence type="ECO:0000313" key="7">
    <source>
        <dbReference type="Proteomes" id="UP000274496"/>
    </source>
</evidence>
<evidence type="ECO:0000256" key="1">
    <source>
        <dbReference type="ARBA" id="ARBA00022598"/>
    </source>
</evidence>
<dbReference type="PROSITE" id="PS50975">
    <property type="entry name" value="ATP_GRASP"/>
    <property type="match status" value="1"/>
</dbReference>
<evidence type="ECO:0000256" key="2">
    <source>
        <dbReference type="ARBA" id="ARBA00022741"/>
    </source>
</evidence>
<dbReference type="Proteomes" id="UP000274496">
    <property type="component" value="Chromosome"/>
</dbReference>
<dbReference type="Pfam" id="PF13535">
    <property type="entry name" value="ATP-grasp_4"/>
    <property type="match status" value="1"/>
</dbReference>
<reference evidence="6 7" key="1">
    <citation type="submission" date="2018-10" db="EMBL/GenBank/DDBJ databases">
        <authorList>
            <person name="Rosinski-Chupin I."/>
        </authorList>
    </citation>
    <scope>NUCLEOTIDE SEQUENCE [LARGE SCALE GENOMIC DNA]</scope>
    <source>
        <strain evidence="6 7">S119</strain>
    </source>
</reference>
<evidence type="ECO:0000313" key="6">
    <source>
        <dbReference type="EMBL" id="VDC38724.1"/>
    </source>
</evidence>
<dbReference type="InterPro" id="IPR052032">
    <property type="entry name" value="ATP-dep_AA_Ligase"/>
</dbReference>
<dbReference type="Gene3D" id="3.30.470.20">
    <property type="entry name" value="ATP-grasp fold, B domain"/>
    <property type="match status" value="1"/>
</dbReference>
<dbReference type="AlphaFoldDB" id="A0ABD7USH3"/>
<name>A0ABD7USH3_STRPY</name>